<dbReference type="SUPFAM" id="SSF47986">
    <property type="entry name" value="DEATH domain"/>
    <property type="match status" value="1"/>
</dbReference>
<sequence length="133" mass="15475">MSLYGSEHHLRPFEYPDSLEEDHKDILKNNWTVLCADLDRPTSLIIDHLFQEKILSNDAFERIQQDRKTKQEKARELLTMLLCKDPNAFGVFVRSLESDHPNLHNLLLHDNENRSETTEGGYNGKLGYTDYAT</sequence>
<dbReference type="Gene3D" id="1.10.533.10">
    <property type="entry name" value="Death Domain, Fas"/>
    <property type="match status" value="1"/>
</dbReference>
<feature type="region of interest" description="Disordered" evidence="1">
    <location>
        <begin position="110"/>
        <end position="133"/>
    </location>
</feature>
<dbReference type="OrthoDB" id="2505440at2759"/>
<dbReference type="EMBL" id="AMQN01010647">
    <property type="status" value="NOT_ANNOTATED_CDS"/>
    <property type="molecule type" value="Genomic_DNA"/>
</dbReference>
<feature type="domain" description="CARD" evidence="2">
    <location>
        <begin position="19"/>
        <end position="111"/>
    </location>
</feature>
<dbReference type="PANTHER" id="PTHR15034">
    <property type="entry name" value="DEATH DOMAIN-CONTAINING PROTEIN CRADD"/>
    <property type="match status" value="1"/>
</dbReference>
<evidence type="ECO:0000259" key="2">
    <source>
        <dbReference type="PROSITE" id="PS50209"/>
    </source>
</evidence>
<reference evidence="5" key="1">
    <citation type="submission" date="2012-12" db="EMBL/GenBank/DDBJ databases">
        <authorList>
            <person name="Hellsten U."/>
            <person name="Grimwood J."/>
            <person name="Chapman J.A."/>
            <person name="Shapiro H."/>
            <person name="Aerts A."/>
            <person name="Otillar R.P."/>
            <person name="Terry A.Y."/>
            <person name="Boore J.L."/>
            <person name="Simakov O."/>
            <person name="Marletaz F."/>
            <person name="Cho S.-J."/>
            <person name="Edsinger-Gonzales E."/>
            <person name="Havlak P."/>
            <person name="Kuo D.-H."/>
            <person name="Larsson T."/>
            <person name="Lv J."/>
            <person name="Arendt D."/>
            <person name="Savage R."/>
            <person name="Osoegawa K."/>
            <person name="de Jong P."/>
            <person name="Lindberg D.R."/>
            <person name="Seaver E.C."/>
            <person name="Weisblat D.A."/>
            <person name="Putnam N.H."/>
            <person name="Grigoriev I.V."/>
            <person name="Rokhsar D.S."/>
        </authorList>
    </citation>
    <scope>NUCLEOTIDE SEQUENCE</scope>
    <source>
        <strain evidence="5">I ESC-2004</strain>
    </source>
</reference>
<dbReference type="EnsemblMetazoa" id="CapteT204565">
    <property type="protein sequence ID" value="CapteP204565"/>
    <property type="gene ID" value="CapteG204565"/>
</dbReference>
<dbReference type="HOGENOM" id="CLU_1908670_0_0_1"/>
<evidence type="ECO:0000313" key="4">
    <source>
        <dbReference type="EnsemblMetazoa" id="CapteP204565"/>
    </source>
</evidence>
<evidence type="ECO:0000313" key="5">
    <source>
        <dbReference type="Proteomes" id="UP000014760"/>
    </source>
</evidence>
<dbReference type="PANTHER" id="PTHR15034:SF5">
    <property type="entry name" value="DEATH DOMAIN-CONTAINING PROTEIN CRADD"/>
    <property type="match status" value="1"/>
</dbReference>
<organism evidence="3">
    <name type="scientific">Capitella teleta</name>
    <name type="common">Polychaete worm</name>
    <dbReference type="NCBI Taxonomy" id="283909"/>
    <lineage>
        <taxon>Eukaryota</taxon>
        <taxon>Metazoa</taxon>
        <taxon>Spiralia</taxon>
        <taxon>Lophotrochozoa</taxon>
        <taxon>Annelida</taxon>
        <taxon>Polychaeta</taxon>
        <taxon>Sedentaria</taxon>
        <taxon>Scolecida</taxon>
        <taxon>Capitellidae</taxon>
        <taxon>Capitella</taxon>
    </lineage>
</organism>
<dbReference type="CDD" id="cd01671">
    <property type="entry name" value="CARD"/>
    <property type="match status" value="1"/>
</dbReference>
<keyword evidence="5" id="KW-1185">Reference proteome</keyword>
<evidence type="ECO:0000313" key="3">
    <source>
        <dbReference type="EMBL" id="ELT98019.1"/>
    </source>
</evidence>
<dbReference type="Proteomes" id="UP000014760">
    <property type="component" value="Unassembled WGS sequence"/>
</dbReference>
<name>R7TWA2_CAPTE</name>
<gene>
    <name evidence="3" type="ORF">CAPTEDRAFT_204565</name>
</gene>
<dbReference type="EMBL" id="KB308311">
    <property type="protein sequence ID" value="ELT98019.1"/>
    <property type="molecule type" value="Genomic_DNA"/>
</dbReference>
<dbReference type="AlphaFoldDB" id="R7TWA2"/>
<dbReference type="Pfam" id="PF00619">
    <property type="entry name" value="CARD"/>
    <property type="match status" value="1"/>
</dbReference>
<reference evidence="3 5" key="2">
    <citation type="journal article" date="2013" name="Nature">
        <title>Insights into bilaterian evolution from three spiralian genomes.</title>
        <authorList>
            <person name="Simakov O."/>
            <person name="Marletaz F."/>
            <person name="Cho S.J."/>
            <person name="Edsinger-Gonzales E."/>
            <person name="Havlak P."/>
            <person name="Hellsten U."/>
            <person name="Kuo D.H."/>
            <person name="Larsson T."/>
            <person name="Lv J."/>
            <person name="Arendt D."/>
            <person name="Savage R."/>
            <person name="Osoegawa K."/>
            <person name="de Jong P."/>
            <person name="Grimwood J."/>
            <person name="Chapman J.A."/>
            <person name="Shapiro H."/>
            <person name="Aerts A."/>
            <person name="Otillar R.P."/>
            <person name="Terry A.Y."/>
            <person name="Boore J.L."/>
            <person name="Grigoriev I.V."/>
            <person name="Lindberg D.R."/>
            <person name="Seaver E.C."/>
            <person name="Weisblat D.A."/>
            <person name="Putnam N.H."/>
            <person name="Rokhsar D.S."/>
        </authorList>
    </citation>
    <scope>NUCLEOTIDE SEQUENCE</scope>
    <source>
        <strain evidence="3 5">I ESC-2004</strain>
    </source>
</reference>
<dbReference type="InterPro" id="IPR011029">
    <property type="entry name" value="DEATH-like_dom_sf"/>
</dbReference>
<dbReference type="PROSITE" id="PS50209">
    <property type="entry name" value="CARD"/>
    <property type="match status" value="1"/>
</dbReference>
<dbReference type="GO" id="GO:0002020">
    <property type="term" value="F:protease binding"/>
    <property type="evidence" value="ECO:0007669"/>
    <property type="project" value="InterPro"/>
</dbReference>
<accession>R7TWA2</accession>
<proteinExistence type="predicted"/>
<dbReference type="GO" id="GO:0042981">
    <property type="term" value="P:regulation of apoptotic process"/>
    <property type="evidence" value="ECO:0007669"/>
    <property type="project" value="InterPro"/>
</dbReference>
<dbReference type="InterPro" id="IPR037939">
    <property type="entry name" value="CRADD"/>
</dbReference>
<protein>
    <recommendedName>
        <fullName evidence="2">CARD domain-containing protein</fullName>
    </recommendedName>
</protein>
<dbReference type="GO" id="GO:0070513">
    <property type="term" value="F:death domain binding"/>
    <property type="evidence" value="ECO:0007669"/>
    <property type="project" value="InterPro"/>
</dbReference>
<dbReference type="InterPro" id="IPR001315">
    <property type="entry name" value="CARD"/>
</dbReference>
<reference evidence="4" key="3">
    <citation type="submission" date="2015-06" db="UniProtKB">
        <authorList>
            <consortium name="EnsemblMetazoa"/>
        </authorList>
    </citation>
    <scope>IDENTIFICATION</scope>
</reference>
<dbReference type="EMBL" id="AMQN01010648">
    <property type="status" value="NOT_ANNOTATED_CDS"/>
    <property type="molecule type" value="Genomic_DNA"/>
</dbReference>
<evidence type="ECO:0000256" key="1">
    <source>
        <dbReference type="SAM" id="MobiDB-lite"/>
    </source>
</evidence>